<evidence type="ECO:0000256" key="2">
    <source>
        <dbReference type="ARBA" id="ARBA00006175"/>
    </source>
</evidence>
<dbReference type="PRINTS" id="PR00783">
    <property type="entry name" value="MINTRINSICP"/>
</dbReference>
<dbReference type="PANTHER" id="PTHR19139:SF199">
    <property type="entry name" value="MIP17260P"/>
    <property type="match status" value="1"/>
</dbReference>
<feature type="transmembrane region" description="Helical" evidence="8">
    <location>
        <begin position="139"/>
        <end position="166"/>
    </location>
</feature>
<name>Q1LHG3_CUPMC</name>
<gene>
    <name evidence="9" type="ordered locus">Rmet_3541</name>
</gene>
<comment type="similarity">
    <text evidence="2 6">Belongs to the MIP/aquaporin (TC 1.A.8) family.</text>
</comment>
<dbReference type="GO" id="GO:0015250">
    <property type="term" value="F:water channel activity"/>
    <property type="evidence" value="ECO:0007669"/>
    <property type="project" value="TreeGrafter"/>
</dbReference>
<evidence type="ECO:0000256" key="1">
    <source>
        <dbReference type="ARBA" id="ARBA00004141"/>
    </source>
</evidence>
<evidence type="ECO:0000256" key="3">
    <source>
        <dbReference type="ARBA" id="ARBA00022692"/>
    </source>
</evidence>
<dbReference type="AlphaFoldDB" id="Q1LHG3"/>
<accession>Q1LHG3</accession>
<feature type="transmembrane region" description="Helical" evidence="8">
    <location>
        <begin position="92"/>
        <end position="112"/>
    </location>
</feature>
<dbReference type="Pfam" id="PF00230">
    <property type="entry name" value="MIP"/>
    <property type="match status" value="1"/>
</dbReference>
<dbReference type="InterPro" id="IPR000425">
    <property type="entry name" value="MIP"/>
</dbReference>
<reference evidence="10" key="1">
    <citation type="journal article" date="2010" name="PLoS ONE">
        <title>The complete genome sequence of Cupriavidus metallidurans strain CH34, a master survivalist in harsh and anthropogenic environments.</title>
        <authorList>
            <person name="Janssen P.J."/>
            <person name="Van Houdt R."/>
            <person name="Moors H."/>
            <person name="Monsieurs P."/>
            <person name="Morin N."/>
            <person name="Michaux A."/>
            <person name="Benotmane M.A."/>
            <person name="Leys N."/>
            <person name="Vallaeys T."/>
            <person name="Lapidus A."/>
            <person name="Monchy S."/>
            <person name="Medigue C."/>
            <person name="Taghavi S."/>
            <person name="McCorkle S."/>
            <person name="Dunn J."/>
            <person name="van der Lelie D."/>
            <person name="Mergeay M."/>
        </authorList>
    </citation>
    <scope>NUCLEOTIDE SEQUENCE [LARGE SCALE GENOMIC DNA]</scope>
    <source>
        <strain evidence="10">ATCC 43123 / DSM 2839 / NBRC 102507 / CH34</strain>
    </source>
</reference>
<dbReference type="HOGENOM" id="CLU_020019_8_0_4"/>
<evidence type="ECO:0000256" key="5">
    <source>
        <dbReference type="ARBA" id="ARBA00023136"/>
    </source>
</evidence>
<dbReference type="InterPro" id="IPR023271">
    <property type="entry name" value="Aquaporin-like"/>
</dbReference>
<sequence>MRPAIQACHSIPAVRSLHPGAALTGFAPARNTARSQFPHDSARAMPDTTPTMRTPTTARRLVAEGLGTALLIAIVVGSGIRAERLAAGDTALALLCNALATGAGLVALLVSLGPVSGGHFNPVVTLSNLIQGNLSPREALGYVLAQLSGAVFGVMAAHAMFGLPLLAAATQARTGPPMWWSEFLATFGLIGLGLATSRHRPGLVPFVVAGYITAGYWFTSSTSFANPALTIACALTDTFTGIRAIDASMFILAQIFGSANAALLFQWLCPAPMAAASSPPAQRWQGRTELTSAD</sequence>
<evidence type="ECO:0000313" key="9">
    <source>
        <dbReference type="EMBL" id="ABF10413.1"/>
    </source>
</evidence>
<feature type="transmembrane region" description="Helical" evidence="8">
    <location>
        <begin position="178"/>
        <end position="195"/>
    </location>
</feature>
<comment type="subcellular location">
    <subcellularLocation>
        <location evidence="1">Membrane</location>
        <topology evidence="1">Multi-pass membrane protein</topology>
    </subcellularLocation>
</comment>
<feature type="compositionally biased region" description="Low complexity" evidence="7">
    <location>
        <begin position="43"/>
        <end position="53"/>
    </location>
</feature>
<dbReference type="STRING" id="266264.Rmet_3541"/>
<dbReference type="PANTHER" id="PTHR19139">
    <property type="entry name" value="AQUAPORIN TRANSPORTER"/>
    <property type="match status" value="1"/>
</dbReference>
<evidence type="ECO:0000256" key="7">
    <source>
        <dbReference type="SAM" id="MobiDB-lite"/>
    </source>
</evidence>
<proteinExistence type="inferred from homology"/>
<keyword evidence="10" id="KW-1185">Reference proteome</keyword>
<keyword evidence="5 8" id="KW-0472">Membrane</keyword>
<dbReference type="Proteomes" id="UP000002429">
    <property type="component" value="Chromosome"/>
</dbReference>
<dbReference type="GO" id="GO:0005886">
    <property type="term" value="C:plasma membrane"/>
    <property type="evidence" value="ECO:0007669"/>
    <property type="project" value="TreeGrafter"/>
</dbReference>
<dbReference type="eggNOG" id="COG0580">
    <property type="taxonomic scope" value="Bacteria"/>
</dbReference>
<keyword evidence="3 6" id="KW-0812">Transmembrane</keyword>
<evidence type="ECO:0000256" key="8">
    <source>
        <dbReference type="SAM" id="Phobius"/>
    </source>
</evidence>
<feature type="transmembrane region" description="Helical" evidence="8">
    <location>
        <begin position="202"/>
        <end position="218"/>
    </location>
</feature>
<evidence type="ECO:0000256" key="6">
    <source>
        <dbReference type="RuleBase" id="RU000477"/>
    </source>
</evidence>
<dbReference type="InterPro" id="IPR034294">
    <property type="entry name" value="Aquaporin_transptr"/>
</dbReference>
<dbReference type="Gene3D" id="1.20.1080.10">
    <property type="entry name" value="Glycerol uptake facilitator protein"/>
    <property type="match status" value="2"/>
</dbReference>
<keyword evidence="4 8" id="KW-1133">Transmembrane helix</keyword>
<feature type="region of interest" description="Disordered" evidence="7">
    <location>
        <begin position="34"/>
        <end position="53"/>
    </location>
</feature>
<feature type="transmembrane region" description="Helical" evidence="8">
    <location>
        <begin position="249"/>
        <end position="268"/>
    </location>
</feature>
<dbReference type="SUPFAM" id="SSF81338">
    <property type="entry name" value="Aquaporin-like"/>
    <property type="match status" value="1"/>
</dbReference>
<evidence type="ECO:0000256" key="4">
    <source>
        <dbReference type="ARBA" id="ARBA00022989"/>
    </source>
</evidence>
<protein>
    <submittedName>
        <fullName evidence="9">Aquaporin-like</fullName>
    </submittedName>
</protein>
<keyword evidence="6" id="KW-0813">Transport</keyword>
<dbReference type="EMBL" id="CP000352">
    <property type="protein sequence ID" value="ABF10413.1"/>
    <property type="molecule type" value="Genomic_DNA"/>
</dbReference>
<organism evidence="9 10">
    <name type="scientific">Cupriavidus metallidurans (strain ATCC 43123 / DSM 2839 / NBRC 102507 / CH34)</name>
    <name type="common">Ralstonia metallidurans</name>
    <dbReference type="NCBI Taxonomy" id="266264"/>
    <lineage>
        <taxon>Bacteria</taxon>
        <taxon>Pseudomonadati</taxon>
        <taxon>Pseudomonadota</taxon>
        <taxon>Betaproteobacteria</taxon>
        <taxon>Burkholderiales</taxon>
        <taxon>Burkholderiaceae</taxon>
        <taxon>Cupriavidus</taxon>
    </lineage>
</organism>
<feature type="transmembrane region" description="Helical" evidence="8">
    <location>
        <begin position="61"/>
        <end position="80"/>
    </location>
</feature>
<evidence type="ECO:0000313" key="10">
    <source>
        <dbReference type="Proteomes" id="UP000002429"/>
    </source>
</evidence>
<dbReference type="KEGG" id="rme:Rmet_3541"/>